<accession>A0A1H9DLR7</accession>
<feature type="transmembrane region" description="Helical" evidence="12">
    <location>
        <begin position="6"/>
        <end position="23"/>
    </location>
</feature>
<evidence type="ECO:0000256" key="4">
    <source>
        <dbReference type="ARBA" id="ARBA00022475"/>
    </source>
</evidence>
<dbReference type="InterPro" id="IPR006037">
    <property type="entry name" value="RCK_C"/>
</dbReference>
<dbReference type="PANTHER" id="PTHR32507">
    <property type="entry name" value="NA(+)/H(+) ANTIPORTER 1"/>
    <property type="match status" value="1"/>
</dbReference>
<name>A0A1H9DLR7_9GAMM</name>
<comment type="subcellular location">
    <subcellularLocation>
        <location evidence="1">Cell membrane</location>
        <topology evidence="1">Multi-pass membrane protein</topology>
    </subcellularLocation>
</comment>
<organism evidence="14 15">
    <name type="scientific">Ectothiorhodospira magna</name>
    <dbReference type="NCBI Taxonomy" id="867345"/>
    <lineage>
        <taxon>Bacteria</taxon>
        <taxon>Pseudomonadati</taxon>
        <taxon>Pseudomonadota</taxon>
        <taxon>Gammaproteobacteria</taxon>
        <taxon>Chromatiales</taxon>
        <taxon>Ectothiorhodospiraceae</taxon>
        <taxon>Ectothiorhodospira</taxon>
    </lineage>
</organism>
<keyword evidence="11 12" id="KW-0472">Membrane</keyword>
<feature type="transmembrane region" description="Helical" evidence="12">
    <location>
        <begin position="333"/>
        <end position="355"/>
    </location>
</feature>
<feature type="transmembrane region" description="Helical" evidence="12">
    <location>
        <begin position="273"/>
        <end position="291"/>
    </location>
</feature>
<evidence type="ECO:0000259" key="13">
    <source>
        <dbReference type="PROSITE" id="PS51202"/>
    </source>
</evidence>
<keyword evidence="3" id="KW-0050">Antiport</keyword>
<dbReference type="EMBL" id="FOFO01000018">
    <property type="protein sequence ID" value="SEQ14436.1"/>
    <property type="molecule type" value="Genomic_DNA"/>
</dbReference>
<evidence type="ECO:0000256" key="1">
    <source>
        <dbReference type="ARBA" id="ARBA00004651"/>
    </source>
</evidence>
<dbReference type="OrthoDB" id="9810759at2"/>
<dbReference type="RefSeq" id="WP_090207349.1">
    <property type="nucleotide sequence ID" value="NZ_FOFO01000018.1"/>
</dbReference>
<evidence type="ECO:0000256" key="8">
    <source>
        <dbReference type="ARBA" id="ARBA00022958"/>
    </source>
</evidence>
<evidence type="ECO:0000256" key="3">
    <source>
        <dbReference type="ARBA" id="ARBA00022449"/>
    </source>
</evidence>
<dbReference type="AlphaFoldDB" id="A0A1H9DLR7"/>
<dbReference type="Gene3D" id="3.30.465.10">
    <property type="match status" value="1"/>
</dbReference>
<evidence type="ECO:0000256" key="7">
    <source>
        <dbReference type="ARBA" id="ARBA00022692"/>
    </source>
</evidence>
<evidence type="ECO:0000256" key="11">
    <source>
        <dbReference type="ARBA" id="ARBA00023136"/>
    </source>
</evidence>
<feature type="transmembrane region" description="Helical" evidence="12">
    <location>
        <begin position="28"/>
        <end position="44"/>
    </location>
</feature>
<dbReference type="PANTHER" id="PTHR32507:SF7">
    <property type="entry name" value="K(+)_H(+) ANTIPORTER NHAP2"/>
    <property type="match status" value="1"/>
</dbReference>
<feature type="domain" description="RCK C-terminal" evidence="13">
    <location>
        <begin position="402"/>
        <end position="484"/>
    </location>
</feature>
<dbReference type="InterPro" id="IPR016169">
    <property type="entry name" value="FAD-bd_PCMH_sub2"/>
</dbReference>
<keyword evidence="4" id="KW-1003">Cell membrane</keyword>
<keyword evidence="6" id="KW-0633">Potassium transport</keyword>
<feature type="transmembrane region" description="Helical" evidence="12">
    <location>
        <begin position="303"/>
        <end position="327"/>
    </location>
</feature>
<keyword evidence="9 12" id="KW-1133">Transmembrane helix</keyword>
<dbReference type="Pfam" id="PF03471">
    <property type="entry name" value="CorC_HlyC"/>
    <property type="match status" value="1"/>
</dbReference>
<keyword evidence="8" id="KW-0630">Potassium</keyword>
<dbReference type="STRING" id="867345.SAMN05421693_11829"/>
<dbReference type="InterPro" id="IPR036318">
    <property type="entry name" value="FAD-bd_PCMH-like_sf"/>
</dbReference>
<feature type="transmembrane region" description="Helical" evidence="12">
    <location>
        <begin position="119"/>
        <end position="139"/>
    </location>
</feature>
<proteinExistence type="predicted"/>
<keyword evidence="2" id="KW-0813">Transport</keyword>
<evidence type="ECO:0000256" key="2">
    <source>
        <dbReference type="ARBA" id="ARBA00022448"/>
    </source>
</evidence>
<gene>
    <name evidence="14" type="ORF">SAMN05421693_11829</name>
</gene>
<sequence length="572" mass="62043">MDLTNQIIFFGSLILLGSVLSSVITRRLGVPLLLVFLFIGMLLGEQGPGGIEFEDIQMAHLFGSLALAIILFDGGMRTPIDSFRVGLRPALGLATIGVIITAGITGAFAAWWLGINWMLGFLLGAIVGSTDAAAVFSLLHSQGLELKQRVGSTLEIESGSNDPMAIFLTIVLIELLVGGHGNMGLTVLWEFIRQMGLGALVGIVGGLGLVWLINRLEISQGLYPLVALAGGLSIFGLASVMQGSGFLAIYLAGLVVGNRPMQASQYVNRFHDGIASLAQIGMFLMLGLLVTPSELMPVAVDALLIAAVLILVARPLAVWLCLLPFNFPWREQVFVGWVGLRGAVPIILALFPMLAGIEAAGMLFNIVFFVVIISLLVQGWTITPVARWLRLEVPPTTHVVQRVELDIPGQQELELVAYRLADNTPVVREKWTSFTLPRSVRVVAHVRDKIILDTLDMLDLRAGDYLYLLAAPDDLTVLDRLFVASSAPERLSERKFFGEFVLNGYAKVGDLSLIYGLKLPESAKDMTLEEFILDRLNTSPVVGDRLQCGEVELVVREMAADRIARVGLKLNP</sequence>
<dbReference type="GO" id="GO:0005886">
    <property type="term" value="C:plasma membrane"/>
    <property type="evidence" value="ECO:0007669"/>
    <property type="project" value="UniProtKB-SubCell"/>
</dbReference>
<keyword evidence="7 12" id="KW-0812">Transmembrane</keyword>
<keyword evidence="10" id="KW-0406">Ion transport</keyword>
<dbReference type="InterPro" id="IPR005170">
    <property type="entry name" value="Transptr-assoc_dom"/>
</dbReference>
<dbReference type="InterPro" id="IPR038770">
    <property type="entry name" value="Na+/solute_symporter_sf"/>
</dbReference>
<dbReference type="GO" id="GO:1902600">
    <property type="term" value="P:proton transmembrane transport"/>
    <property type="evidence" value="ECO:0007669"/>
    <property type="project" value="InterPro"/>
</dbReference>
<protein>
    <submittedName>
        <fullName evidence="14">Cell volume regulation protein A</fullName>
    </submittedName>
</protein>
<dbReference type="GO" id="GO:0050660">
    <property type="term" value="F:flavin adenine dinucleotide binding"/>
    <property type="evidence" value="ECO:0007669"/>
    <property type="project" value="InterPro"/>
</dbReference>
<evidence type="ECO:0000256" key="5">
    <source>
        <dbReference type="ARBA" id="ARBA00022519"/>
    </source>
</evidence>
<dbReference type="PROSITE" id="PS51202">
    <property type="entry name" value="RCK_C"/>
    <property type="match status" value="1"/>
</dbReference>
<evidence type="ECO:0000256" key="6">
    <source>
        <dbReference type="ARBA" id="ARBA00022538"/>
    </source>
</evidence>
<keyword evidence="15" id="KW-1185">Reference proteome</keyword>
<evidence type="ECO:0000256" key="10">
    <source>
        <dbReference type="ARBA" id="ARBA00023065"/>
    </source>
</evidence>
<evidence type="ECO:0000313" key="15">
    <source>
        <dbReference type="Proteomes" id="UP000199496"/>
    </source>
</evidence>
<dbReference type="GO" id="GO:0006813">
    <property type="term" value="P:potassium ion transport"/>
    <property type="evidence" value="ECO:0007669"/>
    <property type="project" value="UniProtKB-KW"/>
</dbReference>
<feature type="transmembrane region" description="Helical" evidence="12">
    <location>
        <begin position="225"/>
        <end position="253"/>
    </location>
</feature>
<dbReference type="SUPFAM" id="SSF56176">
    <property type="entry name" value="FAD-binding/transporter-associated domain-like"/>
    <property type="match status" value="1"/>
</dbReference>
<reference evidence="14 15" key="1">
    <citation type="submission" date="2016-10" db="EMBL/GenBank/DDBJ databases">
        <authorList>
            <person name="de Groot N.N."/>
        </authorList>
    </citation>
    <scope>NUCLEOTIDE SEQUENCE [LARGE SCALE GENOMIC DNA]</scope>
    <source>
        <strain evidence="14 15">B7-7</strain>
    </source>
</reference>
<feature type="transmembrane region" description="Helical" evidence="12">
    <location>
        <begin position="195"/>
        <end position="213"/>
    </location>
</feature>
<dbReference type="GO" id="GO:0008324">
    <property type="term" value="F:monoatomic cation transmembrane transporter activity"/>
    <property type="evidence" value="ECO:0007669"/>
    <property type="project" value="InterPro"/>
</dbReference>
<feature type="transmembrane region" description="Helical" evidence="12">
    <location>
        <begin position="362"/>
        <end position="382"/>
    </location>
</feature>
<dbReference type="GO" id="GO:0015297">
    <property type="term" value="F:antiporter activity"/>
    <property type="evidence" value="ECO:0007669"/>
    <property type="project" value="UniProtKB-KW"/>
</dbReference>
<feature type="transmembrane region" description="Helical" evidence="12">
    <location>
        <begin position="93"/>
        <end position="113"/>
    </location>
</feature>
<feature type="transmembrane region" description="Helical" evidence="12">
    <location>
        <begin position="56"/>
        <end position="72"/>
    </location>
</feature>
<evidence type="ECO:0000313" key="14">
    <source>
        <dbReference type="EMBL" id="SEQ14436.1"/>
    </source>
</evidence>
<keyword evidence="5" id="KW-0997">Cell inner membrane</keyword>
<dbReference type="NCBIfam" id="NF003716">
    <property type="entry name" value="PRK05326.1-3"/>
    <property type="match status" value="1"/>
</dbReference>
<dbReference type="Proteomes" id="UP000199496">
    <property type="component" value="Unassembled WGS sequence"/>
</dbReference>
<dbReference type="InterPro" id="IPR006153">
    <property type="entry name" value="Cation/H_exchanger_TM"/>
</dbReference>
<evidence type="ECO:0000256" key="9">
    <source>
        <dbReference type="ARBA" id="ARBA00022989"/>
    </source>
</evidence>
<dbReference type="Pfam" id="PF00999">
    <property type="entry name" value="Na_H_Exchanger"/>
    <property type="match status" value="1"/>
</dbReference>
<evidence type="ECO:0000256" key="12">
    <source>
        <dbReference type="SAM" id="Phobius"/>
    </source>
</evidence>
<dbReference type="SMART" id="SM01091">
    <property type="entry name" value="CorC_HlyC"/>
    <property type="match status" value="1"/>
</dbReference>
<dbReference type="NCBIfam" id="NF003715">
    <property type="entry name" value="PRK05326.1-2"/>
    <property type="match status" value="1"/>
</dbReference>
<dbReference type="Gene3D" id="1.20.1530.20">
    <property type="match status" value="1"/>
</dbReference>
<feature type="transmembrane region" description="Helical" evidence="12">
    <location>
        <begin position="165"/>
        <end position="189"/>
    </location>
</feature>
<dbReference type="NCBIfam" id="NF003714">
    <property type="entry name" value="PRK05326.1-1"/>
    <property type="match status" value="1"/>
</dbReference>